<dbReference type="SUPFAM" id="SSF141673">
    <property type="entry name" value="MOSC N-terminal domain-like"/>
    <property type="match status" value="1"/>
</dbReference>
<dbReference type="Pfam" id="PF03476">
    <property type="entry name" value="MOSC_N"/>
    <property type="match status" value="1"/>
</dbReference>
<proteinExistence type="predicted"/>
<dbReference type="GeneID" id="36578548"/>
<dbReference type="InParanoid" id="A0A2J6ST54"/>
<dbReference type="PROSITE" id="PS51340">
    <property type="entry name" value="MOSC"/>
    <property type="match status" value="1"/>
</dbReference>
<dbReference type="RefSeq" id="XP_024730870.1">
    <property type="nucleotide sequence ID" value="XM_024870466.1"/>
</dbReference>
<feature type="domain" description="MOSC" evidence="1">
    <location>
        <begin position="155"/>
        <end position="307"/>
    </location>
</feature>
<dbReference type="Pfam" id="PF03473">
    <property type="entry name" value="MOSC"/>
    <property type="match status" value="1"/>
</dbReference>
<accession>A0A2J6ST54</accession>
<organism evidence="2 3">
    <name type="scientific">Hyaloscypha bicolor E</name>
    <dbReference type="NCBI Taxonomy" id="1095630"/>
    <lineage>
        <taxon>Eukaryota</taxon>
        <taxon>Fungi</taxon>
        <taxon>Dikarya</taxon>
        <taxon>Ascomycota</taxon>
        <taxon>Pezizomycotina</taxon>
        <taxon>Leotiomycetes</taxon>
        <taxon>Helotiales</taxon>
        <taxon>Hyaloscyphaceae</taxon>
        <taxon>Hyaloscypha</taxon>
        <taxon>Hyaloscypha bicolor</taxon>
    </lineage>
</organism>
<dbReference type="GO" id="GO:0030170">
    <property type="term" value="F:pyridoxal phosphate binding"/>
    <property type="evidence" value="ECO:0007669"/>
    <property type="project" value="InterPro"/>
</dbReference>
<keyword evidence="3" id="KW-1185">Reference proteome</keyword>
<dbReference type="SUPFAM" id="SSF50800">
    <property type="entry name" value="PK beta-barrel domain-like"/>
    <property type="match status" value="1"/>
</dbReference>
<name>A0A2J6ST54_9HELO</name>
<dbReference type="AlphaFoldDB" id="A0A2J6ST54"/>
<dbReference type="InterPro" id="IPR011037">
    <property type="entry name" value="Pyrv_Knase-like_insert_dom_sf"/>
</dbReference>
<reference evidence="2 3" key="1">
    <citation type="submission" date="2016-04" db="EMBL/GenBank/DDBJ databases">
        <title>A degradative enzymes factory behind the ericoid mycorrhizal symbiosis.</title>
        <authorList>
            <consortium name="DOE Joint Genome Institute"/>
            <person name="Martino E."/>
            <person name="Morin E."/>
            <person name="Grelet G."/>
            <person name="Kuo A."/>
            <person name="Kohler A."/>
            <person name="Daghino S."/>
            <person name="Barry K."/>
            <person name="Choi C."/>
            <person name="Cichocki N."/>
            <person name="Clum A."/>
            <person name="Copeland A."/>
            <person name="Hainaut M."/>
            <person name="Haridas S."/>
            <person name="Labutti K."/>
            <person name="Lindquist E."/>
            <person name="Lipzen A."/>
            <person name="Khouja H.-R."/>
            <person name="Murat C."/>
            <person name="Ohm R."/>
            <person name="Olson A."/>
            <person name="Spatafora J."/>
            <person name="Veneault-Fourrey C."/>
            <person name="Henrissat B."/>
            <person name="Grigoriev I."/>
            <person name="Martin F."/>
            <person name="Perotto S."/>
        </authorList>
    </citation>
    <scope>NUCLEOTIDE SEQUENCE [LARGE SCALE GENOMIC DNA]</scope>
    <source>
        <strain evidence="2 3">E</strain>
    </source>
</reference>
<gene>
    <name evidence="2" type="ORF">K444DRAFT_132804</name>
</gene>
<dbReference type="InterPro" id="IPR005302">
    <property type="entry name" value="MoCF_Sase_C"/>
</dbReference>
<dbReference type="EMBL" id="KZ613866">
    <property type="protein sequence ID" value="PMD53966.1"/>
    <property type="molecule type" value="Genomic_DNA"/>
</dbReference>
<dbReference type="GO" id="GO:0030151">
    <property type="term" value="F:molybdenum ion binding"/>
    <property type="evidence" value="ECO:0007669"/>
    <property type="project" value="InterPro"/>
</dbReference>
<dbReference type="Proteomes" id="UP000235371">
    <property type="component" value="Unassembled WGS sequence"/>
</dbReference>
<dbReference type="OrthoDB" id="17255at2759"/>
<sequence>MKITQLHIYPIKSLRGISLPTATFCAQGLAYDRRYILLKPSANGTYRNMFVGEIPEMALFHCKLSTLTENPWSHFTVDYHPPSPPTSGQNSPIEIPFSPNLDSSERINIEIHTDPTYPTYRMPDEMNNWFSECFGYPVILAYLGDGLGINMENEKAKSWITSIKPLIPKPDSDINFSDSAALLLSSESSLEDLHPRLGGEKAVLEKFRPNIVVDGEGKAWDEDFWGEVKIVRNGLNIVLTSNCARCTSINVDLDRGKMGEGESGSLLKKMMRDRRIDPGHKWTPIFGRYGFPTQGGEIRVGDKVVVSRRNKEHTVWMMPRLTHVDEITV</sequence>
<evidence type="ECO:0000259" key="1">
    <source>
        <dbReference type="PROSITE" id="PS51340"/>
    </source>
</evidence>
<evidence type="ECO:0000313" key="2">
    <source>
        <dbReference type="EMBL" id="PMD53966.1"/>
    </source>
</evidence>
<protein>
    <recommendedName>
        <fullName evidence="1">MOSC domain-containing protein</fullName>
    </recommendedName>
</protein>
<dbReference type="STRING" id="1095630.A0A2J6ST54"/>
<evidence type="ECO:0000313" key="3">
    <source>
        <dbReference type="Proteomes" id="UP000235371"/>
    </source>
</evidence>
<dbReference type="InterPro" id="IPR005303">
    <property type="entry name" value="MOCOS_middle"/>
</dbReference>
<dbReference type="GO" id="GO:0003824">
    <property type="term" value="F:catalytic activity"/>
    <property type="evidence" value="ECO:0007669"/>
    <property type="project" value="InterPro"/>
</dbReference>